<evidence type="ECO:0000313" key="6">
    <source>
        <dbReference type="EnsemblProtists" id="EKX42006"/>
    </source>
</evidence>
<dbReference type="PROSITE" id="PS50297">
    <property type="entry name" value="ANK_REP_REGION"/>
    <property type="match status" value="1"/>
</dbReference>
<evidence type="ECO:0000313" key="7">
    <source>
        <dbReference type="Proteomes" id="UP000011087"/>
    </source>
</evidence>
<dbReference type="PANTHER" id="PTHR24171">
    <property type="entry name" value="ANKYRIN REPEAT DOMAIN-CONTAINING PROTEIN 39-RELATED"/>
    <property type="match status" value="1"/>
</dbReference>
<dbReference type="InterPro" id="IPR002110">
    <property type="entry name" value="Ankyrin_rpt"/>
</dbReference>
<proteinExistence type="predicted"/>
<gene>
    <name evidence="5" type="ORF">GUITHDRAFT_111860</name>
</gene>
<dbReference type="Proteomes" id="UP000011087">
    <property type="component" value="Unassembled WGS sequence"/>
</dbReference>
<organism evidence="5">
    <name type="scientific">Guillardia theta (strain CCMP2712)</name>
    <name type="common">Cryptophyte</name>
    <dbReference type="NCBI Taxonomy" id="905079"/>
    <lineage>
        <taxon>Eukaryota</taxon>
        <taxon>Cryptophyceae</taxon>
        <taxon>Pyrenomonadales</taxon>
        <taxon>Geminigeraceae</taxon>
        <taxon>Guillardia</taxon>
    </lineage>
</organism>
<feature type="region of interest" description="Disordered" evidence="4">
    <location>
        <begin position="15"/>
        <end position="35"/>
    </location>
</feature>
<dbReference type="EnsemblProtists" id="EKX42006">
    <property type="protein sequence ID" value="EKX42006"/>
    <property type="gene ID" value="GUITHDRAFT_111860"/>
</dbReference>
<dbReference type="AlphaFoldDB" id="L1J0H1"/>
<dbReference type="STRING" id="905079.L1J0H1"/>
<dbReference type="PaxDb" id="55529-EKX42006"/>
<keyword evidence="2 3" id="KW-0040">ANK repeat</keyword>
<dbReference type="InterPro" id="IPR036770">
    <property type="entry name" value="Ankyrin_rpt-contain_sf"/>
</dbReference>
<accession>L1J0H1</accession>
<dbReference type="Pfam" id="PF12796">
    <property type="entry name" value="Ank_2"/>
    <property type="match status" value="1"/>
</dbReference>
<reference evidence="5 7" key="1">
    <citation type="journal article" date="2012" name="Nature">
        <title>Algal genomes reveal evolutionary mosaicism and the fate of nucleomorphs.</title>
        <authorList>
            <consortium name="DOE Joint Genome Institute"/>
            <person name="Curtis B.A."/>
            <person name="Tanifuji G."/>
            <person name="Burki F."/>
            <person name="Gruber A."/>
            <person name="Irimia M."/>
            <person name="Maruyama S."/>
            <person name="Arias M.C."/>
            <person name="Ball S.G."/>
            <person name="Gile G.H."/>
            <person name="Hirakawa Y."/>
            <person name="Hopkins J.F."/>
            <person name="Kuo A."/>
            <person name="Rensing S.A."/>
            <person name="Schmutz J."/>
            <person name="Symeonidi A."/>
            <person name="Elias M."/>
            <person name="Eveleigh R.J."/>
            <person name="Herman E.K."/>
            <person name="Klute M.J."/>
            <person name="Nakayama T."/>
            <person name="Obornik M."/>
            <person name="Reyes-Prieto A."/>
            <person name="Armbrust E.V."/>
            <person name="Aves S.J."/>
            <person name="Beiko R.G."/>
            <person name="Coutinho P."/>
            <person name="Dacks J.B."/>
            <person name="Durnford D.G."/>
            <person name="Fast N.M."/>
            <person name="Green B.R."/>
            <person name="Grisdale C.J."/>
            <person name="Hempel F."/>
            <person name="Henrissat B."/>
            <person name="Hoppner M.P."/>
            <person name="Ishida K."/>
            <person name="Kim E."/>
            <person name="Koreny L."/>
            <person name="Kroth P.G."/>
            <person name="Liu Y."/>
            <person name="Malik S.B."/>
            <person name="Maier U.G."/>
            <person name="McRose D."/>
            <person name="Mock T."/>
            <person name="Neilson J.A."/>
            <person name="Onodera N.T."/>
            <person name="Poole A.M."/>
            <person name="Pritham E.J."/>
            <person name="Richards T.A."/>
            <person name="Rocap G."/>
            <person name="Roy S.W."/>
            <person name="Sarai C."/>
            <person name="Schaack S."/>
            <person name="Shirato S."/>
            <person name="Slamovits C.H."/>
            <person name="Spencer D.F."/>
            <person name="Suzuki S."/>
            <person name="Worden A.Z."/>
            <person name="Zauner S."/>
            <person name="Barry K."/>
            <person name="Bell C."/>
            <person name="Bharti A.K."/>
            <person name="Crow J.A."/>
            <person name="Grimwood J."/>
            <person name="Kramer R."/>
            <person name="Lindquist E."/>
            <person name="Lucas S."/>
            <person name="Salamov A."/>
            <person name="McFadden G.I."/>
            <person name="Lane C.E."/>
            <person name="Keeling P.J."/>
            <person name="Gray M.W."/>
            <person name="Grigoriev I.V."/>
            <person name="Archibald J.M."/>
        </authorList>
    </citation>
    <scope>NUCLEOTIDE SEQUENCE</scope>
    <source>
        <strain evidence="5 7">CCMP2712</strain>
    </source>
</reference>
<dbReference type="SMART" id="SM00248">
    <property type="entry name" value="ANK"/>
    <property type="match status" value="3"/>
</dbReference>
<dbReference type="HOGENOM" id="CLU_1177324_0_0_1"/>
<evidence type="ECO:0000313" key="5">
    <source>
        <dbReference type="EMBL" id="EKX42006.1"/>
    </source>
</evidence>
<dbReference type="KEGG" id="gtt:GUITHDRAFT_111860"/>
<keyword evidence="1" id="KW-0677">Repeat</keyword>
<evidence type="ECO:0000256" key="1">
    <source>
        <dbReference type="ARBA" id="ARBA00022737"/>
    </source>
</evidence>
<evidence type="ECO:0000256" key="3">
    <source>
        <dbReference type="PROSITE-ProRule" id="PRU00023"/>
    </source>
</evidence>
<reference evidence="7" key="2">
    <citation type="submission" date="2012-11" db="EMBL/GenBank/DDBJ databases">
        <authorList>
            <person name="Kuo A."/>
            <person name="Curtis B.A."/>
            <person name="Tanifuji G."/>
            <person name="Burki F."/>
            <person name="Gruber A."/>
            <person name="Irimia M."/>
            <person name="Maruyama S."/>
            <person name="Arias M.C."/>
            <person name="Ball S.G."/>
            <person name="Gile G.H."/>
            <person name="Hirakawa Y."/>
            <person name="Hopkins J.F."/>
            <person name="Rensing S.A."/>
            <person name="Schmutz J."/>
            <person name="Symeonidi A."/>
            <person name="Elias M."/>
            <person name="Eveleigh R.J."/>
            <person name="Herman E.K."/>
            <person name="Klute M.J."/>
            <person name="Nakayama T."/>
            <person name="Obornik M."/>
            <person name="Reyes-Prieto A."/>
            <person name="Armbrust E.V."/>
            <person name="Aves S.J."/>
            <person name="Beiko R.G."/>
            <person name="Coutinho P."/>
            <person name="Dacks J.B."/>
            <person name="Durnford D.G."/>
            <person name="Fast N.M."/>
            <person name="Green B.R."/>
            <person name="Grisdale C."/>
            <person name="Hempe F."/>
            <person name="Henrissat B."/>
            <person name="Hoppner M.P."/>
            <person name="Ishida K.-I."/>
            <person name="Kim E."/>
            <person name="Koreny L."/>
            <person name="Kroth P.G."/>
            <person name="Liu Y."/>
            <person name="Malik S.-B."/>
            <person name="Maier U.G."/>
            <person name="McRose D."/>
            <person name="Mock T."/>
            <person name="Neilson J.A."/>
            <person name="Onodera N.T."/>
            <person name="Poole A.M."/>
            <person name="Pritham E.J."/>
            <person name="Richards T.A."/>
            <person name="Rocap G."/>
            <person name="Roy S.W."/>
            <person name="Sarai C."/>
            <person name="Schaack S."/>
            <person name="Shirato S."/>
            <person name="Slamovits C.H."/>
            <person name="Spencer D.F."/>
            <person name="Suzuki S."/>
            <person name="Worden A.Z."/>
            <person name="Zauner S."/>
            <person name="Barry K."/>
            <person name="Bell C."/>
            <person name="Bharti A.K."/>
            <person name="Crow J.A."/>
            <person name="Grimwood J."/>
            <person name="Kramer R."/>
            <person name="Lindquist E."/>
            <person name="Lucas S."/>
            <person name="Salamov A."/>
            <person name="McFadden G.I."/>
            <person name="Lane C.E."/>
            <person name="Keeling P.J."/>
            <person name="Gray M.W."/>
            <person name="Grigoriev I.V."/>
            <person name="Archibald J.M."/>
        </authorList>
    </citation>
    <scope>NUCLEOTIDE SEQUENCE</scope>
    <source>
        <strain evidence="7">CCMP2712</strain>
    </source>
</reference>
<keyword evidence="7" id="KW-1185">Reference proteome</keyword>
<evidence type="ECO:0000256" key="2">
    <source>
        <dbReference type="ARBA" id="ARBA00023043"/>
    </source>
</evidence>
<dbReference type="eggNOG" id="KOG4412">
    <property type="taxonomic scope" value="Eukaryota"/>
</dbReference>
<dbReference type="GeneID" id="17298765"/>
<evidence type="ECO:0000256" key="4">
    <source>
        <dbReference type="SAM" id="MobiDB-lite"/>
    </source>
</evidence>
<feature type="repeat" description="ANK" evidence="3">
    <location>
        <begin position="86"/>
        <end position="118"/>
    </location>
</feature>
<dbReference type="SUPFAM" id="SSF48403">
    <property type="entry name" value="Ankyrin repeat"/>
    <property type="match status" value="1"/>
</dbReference>
<name>L1J0H1_GUITC</name>
<dbReference type="EMBL" id="JH993019">
    <property type="protein sequence ID" value="EKX42006.1"/>
    <property type="molecule type" value="Genomic_DNA"/>
</dbReference>
<sequence>MGVQTDYPLNSAYASSVHHAQRPDPAGHDLQPSSSNDHVYEELWSARDVITDLDAPLFHQHAACGNVEVLEALLRNKADVNQLDHYGRTALHFAALNGDLPAAEFLIEKRGDILCRASDGKIPMHYAAENNQAEMVMFLENMNRHTKKEIFHSRNYLMCDIFSIDTNSRNRDDALRNFDDLRGALQAVTQDAVASDGSSGGKNVSVKMEELKQRRQAALHKHDQIFGDNLTLPTPP</sequence>
<protein>
    <submittedName>
        <fullName evidence="5 6">Uncharacterized protein</fullName>
    </submittedName>
</protein>
<reference evidence="6" key="3">
    <citation type="submission" date="2015-06" db="UniProtKB">
        <authorList>
            <consortium name="EnsemblProtists"/>
        </authorList>
    </citation>
    <scope>IDENTIFICATION</scope>
</reference>
<dbReference type="OrthoDB" id="10252328at2759"/>
<dbReference type="RefSeq" id="XP_005828986.1">
    <property type="nucleotide sequence ID" value="XM_005828929.1"/>
</dbReference>
<dbReference type="PROSITE" id="PS50088">
    <property type="entry name" value="ANK_REPEAT"/>
    <property type="match status" value="1"/>
</dbReference>
<dbReference type="Gene3D" id="1.25.40.20">
    <property type="entry name" value="Ankyrin repeat-containing domain"/>
    <property type="match status" value="1"/>
</dbReference>